<reference evidence="1 2" key="1">
    <citation type="submission" date="2024-11" db="EMBL/GenBank/DDBJ databases">
        <title>Adaptive evolution of stress response genes in parasites aligns with host niche diversity.</title>
        <authorList>
            <person name="Hahn C."/>
            <person name="Resl P."/>
        </authorList>
    </citation>
    <scope>NUCLEOTIDE SEQUENCE [LARGE SCALE GENOMIC DNA]</scope>
    <source>
        <strain evidence="1">EGGRZ-B1_66</strain>
        <tissue evidence="1">Body</tissue>
    </source>
</reference>
<dbReference type="AlphaFoldDB" id="A0ABD2Q5S5"/>
<organism evidence="1 2">
    <name type="scientific">Cichlidogyrus casuarinus</name>
    <dbReference type="NCBI Taxonomy" id="1844966"/>
    <lineage>
        <taxon>Eukaryota</taxon>
        <taxon>Metazoa</taxon>
        <taxon>Spiralia</taxon>
        <taxon>Lophotrochozoa</taxon>
        <taxon>Platyhelminthes</taxon>
        <taxon>Monogenea</taxon>
        <taxon>Monopisthocotylea</taxon>
        <taxon>Dactylogyridea</taxon>
        <taxon>Ancyrocephalidae</taxon>
        <taxon>Cichlidogyrus</taxon>
    </lineage>
</organism>
<dbReference type="PANTHER" id="PTHR15131:SF3">
    <property type="entry name" value="SNRNA-ACTIVATING PROTEIN COMPLEX SUBUNIT 1"/>
    <property type="match status" value="1"/>
</dbReference>
<protein>
    <submittedName>
        <fullName evidence="1">Coiled-coil domain-containing protein 77</fullName>
    </submittedName>
</protein>
<dbReference type="Pfam" id="PF09808">
    <property type="entry name" value="SNAPC1"/>
    <property type="match status" value="1"/>
</dbReference>
<name>A0ABD2Q5S5_9PLAT</name>
<keyword evidence="2" id="KW-1185">Reference proteome</keyword>
<evidence type="ECO:0000313" key="1">
    <source>
        <dbReference type="EMBL" id="KAL3314924.1"/>
    </source>
</evidence>
<dbReference type="PANTHER" id="PTHR15131">
    <property type="entry name" value="SMALL NUCLEAR RNA ACTIVATING COMPLEX, POLYPEPTIDE 1"/>
    <property type="match status" value="1"/>
</dbReference>
<dbReference type="Proteomes" id="UP001626550">
    <property type="component" value="Unassembled WGS sequence"/>
</dbReference>
<sequence length="228" mass="26482">MDNFSDYLGCVFFHLVDFILIESQSRLDKRKMAALYLLYAFYFMQSSYQKVKIRVCPKSWLQFLKFVDELDEYGLYDAFYVFHRLIAFCAFEFCLNRQQLHPKAPLFNDPTSAINSSELSRSKSKYAHNLRNCTNLHQTLDQTMPSLGVALERYTQSKADLLNFGKIQKKKQTDAKPSDLTAEEYFADSDSDNDSSSEDEGFIPGLNYIDSQVSSFVNLCIRRFNMID</sequence>
<dbReference type="InterPro" id="IPR019188">
    <property type="entry name" value="SNAPC1"/>
</dbReference>
<accession>A0ABD2Q5S5</accession>
<comment type="caution">
    <text evidence="1">The sequence shown here is derived from an EMBL/GenBank/DDBJ whole genome shotgun (WGS) entry which is preliminary data.</text>
</comment>
<evidence type="ECO:0000313" key="2">
    <source>
        <dbReference type="Proteomes" id="UP001626550"/>
    </source>
</evidence>
<proteinExistence type="predicted"/>
<dbReference type="EMBL" id="JBJKFK010000870">
    <property type="protein sequence ID" value="KAL3314924.1"/>
    <property type="molecule type" value="Genomic_DNA"/>
</dbReference>
<gene>
    <name evidence="1" type="primary">CCDC77_2</name>
    <name evidence="1" type="ORF">Ciccas_006445</name>
</gene>